<evidence type="ECO:0000256" key="2">
    <source>
        <dbReference type="ARBA" id="ARBA00023002"/>
    </source>
</evidence>
<dbReference type="CDD" id="cd07085">
    <property type="entry name" value="ALDH_F6_MMSDH"/>
    <property type="match status" value="1"/>
</dbReference>
<dbReference type="NCBIfam" id="TIGR01722">
    <property type="entry name" value="MMSDH"/>
    <property type="match status" value="1"/>
</dbReference>
<dbReference type="InterPro" id="IPR016161">
    <property type="entry name" value="Ald_DH/histidinol_DH"/>
</dbReference>
<dbReference type="InterPro" id="IPR016160">
    <property type="entry name" value="Ald_DH_CS_CYS"/>
</dbReference>
<accession>A0ABU3DN02</accession>
<protein>
    <recommendedName>
        <fullName evidence="1">methylmalonate-semialdehyde dehydrogenase (CoA acylating)</fullName>
        <ecNumber evidence="1">1.2.1.27</ecNumber>
    </recommendedName>
</protein>
<dbReference type="SUPFAM" id="SSF53720">
    <property type="entry name" value="ALDH-like"/>
    <property type="match status" value="1"/>
</dbReference>
<dbReference type="RefSeq" id="WP_311498428.1">
    <property type="nucleotide sequence ID" value="NZ_JAVRHN010000001.1"/>
</dbReference>
<name>A0ABU3DN02_9FLAO</name>
<dbReference type="PANTHER" id="PTHR43866">
    <property type="entry name" value="MALONATE-SEMIALDEHYDE DEHYDROGENASE"/>
    <property type="match status" value="1"/>
</dbReference>
<dbReference type="InterPro" id="IPR016163">
    <property type="entry name" value="Ald_DH_C"/>
</dbReference>
<evidence type="ECO:0000313" key="6">
    <source>
        <dbReference type="Proteomes" id="UP001253848"/>
    </source>
</evidence>
<dbReference type="Gene3D" id="3.40.309.10">
    <property type="entry name" value="Aldehyde Dehydrogenase, Chain A, domain 2"/>
    <property type="match status" value="1"/>
</dbReference>
<dbReference type="Proteomes" id="UP001253848">
    <property type="component" value="Unassembled WGS sequence"/>
</dbReference>
<organism evidence="5 6">
    <name type="scientific">Autumnicola psychrophila</name>
    <dbReference type="NCBI Taxonomy" id="3075592"/>
    <lineage>
        <taxon>Bacteria</taxon>
        <taxon>Pseudomonadati</taxon>
        <taxon>Bacteroidota</taxon>
        <taxon>Flavobacteriia</taxon>
        <taxon>Flavobacteriales</taxon>
        <taxon>Flavobacteriaceae</taxon>
        <taxon>Autumnicola</taxon>
    </lineage>
</organism>
<keyword evidence="6" id="KW-1185">Reference proteome</keyword>
<feature type="domain" description="Aldehyde dehydrogenase" evidence="4">
    <location>
        <begin position="12"/>
        <end position="479"/>
    </location>
</feature>
<dbReference type="PROSITE" id="PS00070">
    <property type="entry name" value="ALDEHYDE_DEHYDR_CYS"/>
    <property type="match status" value="1"/>
</dbReference>
<dbReference type="EC" id="1.2.1.27" evidence="1"/>
<dbReference type="PANTHER" id="PTHR43866:SF4">
    <property type="entry name" value="MALONATE-SEMIALDEHYDE DEHYDROGENASE"/>
    <property type="match status" value="1"/>
</dbReference>
<sequence>MEILKNYIGGSWIESKEKNTIDIVNPASLDILGKVPFGVKTNEDVQVAVDVASKAYLEWKEVPVMKRVQPLYQLKRLLEENAEDIAKTITEECGKTIGESRGELQRAIENVEVACGTPMLIQSEFSENIAGGIDEFMIRQPLGVCACISPFNFPGMIPFWFLPYAIACGNTFILKPSEKVPLTMMKVFKLIDQLEGLPKGVVNLVHGGKETVDGLLEHKKVKAISFVGSTNVAKYIYSKGAAHGKRVQAQGGAKNPVVILPDADLEMSVKIITDSVYGCAGQRCLAASNVITVGDDGKIKDAIYEAAKARSTGYGLDENVEMGPVINGESRARIENHIAKGVDEGANLLLDGRNLKVSGFESGNFVGPTIIQNPPFNGKTVHTEIFGPVMSLIDLATVDDALEFVNRSNYGNMACLFTSSGANARKFRNQANVGNVGINIGVAAPMAQFPFSGWNDSFFGDLHGQGHHAIEFFTQTKVVIERWPKEWSRKF</sequence>
<dbReference type="Pfam" id="PF00171">
    <property type="entry name" value="Aldedh"/>
    <property type="match status" value="1"/>
</dbReference>
<dbReference type="InterPro" id="IPR015590">
    <property type="entry name" value="Aldehyde_DH_dom"/>
</dbReference>
<evidence type="ECO:0000313" key="5">
    <source>
        <dbReference type="EMBL" id="MDT0684988.1"/>
    </source>
</evidence>
<evidence type="ECO:0000256" key="3">
    <source>
        <dbReference type="ARBA" id="ARBA00023027"/>
    </source>
</evidence>
<reference evidence="5 6" key="1">
    <citation type="submission" date="2023-09" db="EMBL/GenBank/DDBJ databases">
        <authorList>
            <person name="Rey-Velasco X."/>
        </authorList>
    </citation>
    <scope>NUCLEOTIDE SEQUENCE [LARGE SCALE GENOMIC DNA]</scope>
    <source>
        <strain evidence="5 6">F225</strain>
    </source>
</reference>
<keyword evidence="3" id="KW-0520">NAD</keyword>
<proteinExistence type="predicted"/>
<evidence type="ECO:0000259" key="4">
    <source>
        <dbReference type="Pfam" id="PF00171"/>
    </source>
</evidence>
<dbReference type="InterPro" id="IPR010061">
    <property type="entry name" value="MeMal-semiAld_DH"/>
</dbReference>
<evidence type="ECO:0000256" key="1">
    <source>
        <dbReference type="ARBA" id="ARBA00013048"/>
    </source>
</evidence>
<dbReference type="EMBL" id="JAVRHN010000001">
    <property type="protein sequence ID" value="MDT0684988.1"/>
    <property type="molecule type" value="Genomic_DNA"/>
</dbReference>
<keyword evidence="2 5" id="KW-0560">Oxidoreductase</keyword>
<dbReference type="InterPro" id="IPR016162">
    <property type="entry name" value="Ald_DH_N"/>
</dbReference>
<dbReference type="Gene3D" id="3.40.605.10">
    <property type="entry name" value="Aldehyde Dehydrogenase, Chain A, domain 1"/>
    <property type="match status" value="1"/>
</dbReference>
<gene>
    <name evidence="5" type="ORF">RM541_01330</name>
</gene>
<comment type="caution">
    <text evidence="5">The sequence shown here is derived from an EMBL/GenBank/DDBJ whole genome shotgun (WGS) entry which is preliminary data.</text>
</comment>
<dbReference type="GO" id="GO:0016491">
    <property type="term" value="F:oxidoreductase activity"/>
    <property type="evidence" value="ECO:0007669"/>
    <property type="project" value="UniProtKB-KW"/>
</dbReference>